<protein>
    <recommendedName>
        <fullName evidence="4">Helix-turn-helix domain-containing protein</fullName>
    </recommendedName>
</protein>
<organism evidence="2 3">
    <name type="scientific">Ancylobacter radicis</name>
    <dbReference type="NCBI Taxonomy" id="2836179"/>
    <lineage>
        <taxon>Bacteria</taxon>
        <taxon>Pseudomonadati</taxon>
        <taxon>Pseudomonadota</taxon>
        <taxon>Alphaproteobacteria</taxon>
        <taxon>Hyphomicrobiales</taxon>
        <taxon>Xanthobacteraceae</taxon>
        <taxon>Ancylobacter</taxon>
    </lineage>
</organism>
<feature type="region of interest" description="Disordered" evidence="1">
    <location>
        <begin position="114"/>
        <end position="148"/>
    </location>
</feature>
<evidence type="ECO:0000313" key="2">
    <source>
        <dbReference type="EMBL" id="MBS9475542.1"/>
    </source>
</evidence>
<dbReference type="RefSeq" id="WP_213753419.1">
    <property type="nucleotide sequence ID" value="NZ_JAHCQH010000004.1"/>
</dbReference>
<sequence length="288" mass="31471">MSLVGPVGRAALSLGNALSRFGTTEKLNVSGRDTTELVPFSRSAGAVATMRDAISVTGIEGLDDLSRRLWNLHGSGLLNDEEAQALSVLIEARRGSMKRFPCPPSAGRALQIMSRFAPRRRQTSPDREASRQRRRSLGGSGSMPDKLRGRFTEAERAVLAIVAGEVKHRGACDLPIDKIAALAGVCRTSVQNALHEARRLGLIRVTNRPRRGAKSLPNMVEIVSPEWLAWIKRGPTAHRPIGSKSVARSKIMNPTKSKEKKEAFESRDGNTRQFKSSAGMQPVRRLHV</sequence>
<accession>A0ABS5R580</accession>
<evidence type="ECO:0000313" key="3">
    <source>
        <dbReference type="Proteomes" id="UP001166585"/>
    </source>
</evidence>
<dbReference type="Proteomes" id="UP001166585">
    <property type="component" value="Unassembled WGS sequence"/>
</dbReference>
<gene>
    <name evidence="2" type="ORF">KIP89_00265</name>
</gene>
<proteinExistence type="predicted"/>
<evidence type="ECO:0008006" key="4">
    <source>
        <dbReference type="Google" id="ProtNLM"/>
    </source>
</evidence>
<evidence type="ECO:0000256" key="1">
    <source>
        <dbReference type="SAM" id="MobiDB-lite"/>
    </source>
</evidence>
<feature type="region of interest" description="Disordered" evidence="1">
    <location>
        <begin position="239"/>
        <end position="288"/>
    </location>
</feature>
<comment type="caution">
    <text evidence="2">The sequence shown here is derived from an EMBL/GenBank/DDBJ whole genome shotgun (WGS) entry which is preliminary data.</text>
</comment>
<dbReference type="EMBL" id="JAHCQH010000004">
    <property type="protein sequence ID" value="MBS9475542.1"/>
    <property type="molecule type" value="Genomic_DNA"/>
</dbReference>
<name>A0ABS5R580_9HYPH</name>
<reference evidence="2" key="1">
    <citation type="submission" date="2021-05" db="EMBL/GenBank/DDBJ databases">
        <authorList>
            <person name="Sun Q."/>
            <person name="Inoue M."/>
        </authorList>
    </citation>
    <scope>NUCLEOTIDE SEQUENCE</scope>
    <source>
        <strain evidence="2">VKM B-3255</strain>
    </source>
</reference>
<feature type="compositionally biased region" description="Basic and acidic residues" evidence="1">
    <location>
        <begin position="256"/>
        <end position="270"/>
    </location>
</feature>
<keyword evidence="3" id="KW-1185">Reference proteome</keyword>